<dbReference type="PROSITE" id="PS50878">
    <property type="entry name" value="RT_POL"/>
    <property type="match status" value="1"/>
</dbReference>
<evidence type="ECO:0000256" key="7">
    <source>
        <dbReference type="ARBA" id="ARBA00022801"/>
    </source>
</evidence>
<evidence type="ECO:0000256" key="8">
    <source>
        <dbReference type="ARBA" id="ARBA00022918"/>
    </source>
</evidence>
<dbReference type="InterPro" id="IPR043128">
    <property type="entry name" value="Rev_trsase/Diguanyl_cyclase"/>
</dbReference>
<dbReference type="InterPro" id="IPR010661">
    <property type="entry name" value="RVT_thumb"/>
</dbReference>
<keyword evidence="5" id="KW-0540">Nuclease</keyword>
<evidence type="ECO:0000256" key="1">
    <source>
        <dbReference type="ARBA" id="ARBA00010879"/>
    </source>
</evidence>
<evidence type="ECO:0000256" key="6">
    <source>
        <dbReference type="ARBA" id="ARBA00022759"/>
    </source>
</evidence>
<feature type="non-terminal residue" evidence="10">
    <location>
        <position position="170"/>
    </location>
</feature>
<name>A0A7K6GH03_9PASS</name>
<evidence type="ECO:0000313" key="10">
    <source>
        <dbReference type="EMBL" id="NWV62517.1"/>
    </source>
</evidence>
<dbReference type="PANTHER" id="PTHR41694:SF3">
    <property type="entry name" value="RNA-DIRECTED DNA POLYMERASE-RELATED"/>
    <property type="match status" value="1"/>
</dbReference>
<evidence type="ECO:0000256" key="3">
    <source>
        <dbReference type="ARBA" id="ARBA00022679"/>
    </source>
</evidence>
<dbReference type="EMBL" id="VZRP01006727">
    <property type="protein sequence ID" value="NWV62517.1"/>
    <property type="molecule type" value="Genomic_DNA"/>
</dbReference>
<evidence type="ECO:0000256" key="2">
    <source>
        <dbReference type="ARBA" id="ARBA00012180"/>
    </source>
</evidence>
<keyword evidence="8" id="KW-0695">RNA-directed DNA polymerase</keyword>
<dbReference type="InterPro" id="IPR000477">
    <property type="entry name" value="RT_dom"/>
</dbReference>
<evidence type="ECO:0000256" key="5">
    <source>
        <dbReference type="ARBA" id="ARBA00022722"/>
    </source>
</evidence>
<gene>
    <name evidence="10" type="primary">Ervk7_1</name>
    <name evidence="10" type="ORF">MALELE_R08555</name>
</gene>
<organism evidence="10 11">
    <name type="scientific">Malurus elegans</name>
    <name type="common">Red-winged fairywren</name>
    <dbReference type="NCBI Taxonomy" id="720584"/>
    <lineage>
        <taxon>Eukaryota</taxon>
        <taxon>Metazoa</taxon>
        <taxon>Chordata</taxon>
        <taxon>Craniata</taxon>
        <taxon>Vertebrata</taxon>
        <taxon>Euteleostomi</taxon>
        <taxon>Archelosauria</taxon>
        <taxon>Archosauria</taxon>
        <taxon>Dinosauria</taxon>
        <taxon>Saurischia</taxon>
        <taxon>Theropoda</taxon>
        <taxon>Coelurosauria</taxon>
        <taxon>Aves</taxon>
        <taxon>Neognathae</taxon>
        <taxon>Neoaves</taxon>
        <taxon>Telluraves</taxon>
        <taxon>Australaves</taxon>
        <taxon>Passeriformes</taxon>
        <taxon>Meliphagoidea</taxon>
        <taxon>Maluridae</taxon>
        <taxon>Malurus</taxon>
    </lineage>
</organism>
<dbReference type="Gene3D" id="3.10.10.10">
    <property type="entry name" value="HIV Type 1 Reverse Transcriptase, subunit A, domain 1"/>
    <property type="match status" value="1"/>
</dbReference>
<keyword evidence="11" id="KW-1185">Reference proteome</keyword>
<accession>A0A7K6GH03</accession>
<keyword evidence="4" id="KW-0548">Nucleotidyltransferase</keyword>
<dbReference type="GO" id="GO:0003964">
    <property type="term" value="F:RNA-directed DNA polymerase activity"/>
    <property type="evidence" value="ECO:0007669"/>
    <property type="project" value="UniProtKB-KW"/>
</dbReference>
<sequence>DLKDCFFTIPLHPQDVQKFAFTVPSVNNAEPAKRYQWKVLPQGMKNSPTICQWYVAQALSGIREQFPGSYCYHYMDDTLVATPTPEELVRRQPQLLAALHSYGLQVAPEKVQQHPPWKYLVKILEQTVQHQDVQFQNSIKTLNESQKLLGIINCLHPYLGRTIAQLSPLF</sequence>
<dbReference type="EC" id="3.1.26.4" evidence="2"/>
<keyword evidence="7" id="KW-0378">Hydrolase</keyword>
<dbReference type="GO" id="GO:0035613">
    <property type="term" value="F:RNA stem-loop binding"/>
    <property type="evidence" value="ECO:0007669"/>
    <property type="project" value="TreeGrafter"/>
</dbReference>
<keyword evidence="3" id="KW-0808">Transferase</keyword>
<evidence type="ECO:0000256" key="4">
    <source>
        <dbReference type="ARBA" id="ARBA00022695"/>
    </source>
</evidence>
<comment type="caution">
    <text evidence="10">The sequence shown here is derived from an EMBL/GenBank/DDBJ whole genome shotgun (WGS) entry which is preliminary data.</text>
</comment>
<comment type="similarity">
    <text evidence="1">Belongs to the beta type-B retroviral polymerase family. HERV class-II K(HML-2) pol subfamily.</text>
</comment>
<dbReference type="Proteomes" id="UP000564407">
    <property type="component" value="Unassembled WGS sequence"/>
</dbReference>
<protein>
    <recommendedName>
        <fullName evidence="2">ribonuclease H</fullName>
        <ecNumber evidence="2">3.1.26.4</ecNumber>
    </recommendedName>
</protein>
<dbReference type="Gene3D" id="3.30.70.270">
    <property type="match status" value="2"/>
</dbReference>
<evidence type="ECO:0000313" key="11">
    <source>
        <dbReference type="Proteomes" id="UP000564407"/>
    </source>
</evidence>
<dbReference type="InterPro" id="IPR043502">
    <property type="entry name" value="DNA/RNA_pol_sf"/>
</dbReference>
<dbReference type="GO" id="GO:0004523">
    <property type="term" value="F:RNA-DNA hybrid ribonuclease activity"/>
    <property type="evidence" value="ECO:0007669"/>
    <property type="project" value="UniProtKB-EC"/>
</dbReference>
<dbReference type="AlphaFoldDB" id="A0A7K6GH03"/>
<dbReference type="SUPFAM" id="SSF56672">
    <property type="entry name" value="DNA/RNA polymerases"/>
    <property type="match status" value="1"/>
</dbReference>
<proteinExistence type="inferred from homology"/>
<feature type="domain" description="Reverse transcriptase" evidence="9">
    <location>
        <begin position="1"/>
        <end position="124"/>
    </location>
</feature>
<dbReference type="Pfam" id="PF00078">
    <property type="entry name" value="RVT_1"/>
    <property type="match status" value="1"/>
</dbReference>
<dbReference type="PANTHER" id="PTHR41694">
    <property type="entry name" value="ENDOGENOUS RETROVIRUS GROUP K MEMBER POL PROTEIN"/>
    <property type="match status" value="1"/>
</dbReference>
<reference evidence="10 11" key="1">
    <citation type="submission" date="2019-09" db="EMBL/GenBank/DDBJ databases">
        <title>Bird 10,000 Genomes (B10K) Project - Family phase.</title>
        <authorList>
            <person name="Zhang G."/>
        </authorList>
    </citation>
    <scope>NUCLEOTIDE SEQUENCE [LARGE SCALE GENOMIC DNA]</scope>
    <source>
        <strain evidence="10">B10K-DU-029-44</strain>
        <tissue evidence="10">Heart</tissue>
    </source>
</reference>
<keyword evidence="6" id="KW-0255">Endonuclease</keyword>
<dbReference type="Pfam" id="PF06817">
    <property type="entry name" value="RVT_thumb"/>
    <property type="match status" value="1"/>
</dbReference>
<evidence type="ECO:0000259" key="9">
    <source>
        <dbReference type="PROSITE" id="PS50878"/>
    </source>
</evidence>
<feature type="non-terminal residue" evidence="10">
    <location>
        <position position="1"/>
    </location>
</feature>